<dbReference type="InterPro" id="IPR003593">
    <property type="entry name" value="AAA+_ATPase"/>
</dbReference>
<dbReference type="PANTHER" id="PTHR48041:SF139">
    <property type="entry name" value="PROTEIN SCARLET"/>
    <property type="match status" value="1"/>
</dbReference>
<dbReference type="OrthoDB" id="66620at2759"/>
<dbReference type="InterPro" id="IPR043926">
    <property type="entry name" value="ABCG_dom"/>
</dbReference>
<dbReference type="Pfam" id="PF01061">
    <property type="entry name" value="ABC2_membrane"/>
    <property type="match status" value="1"/>
</dbReference>
<dbReference type="InterPro" id="IPR050352">
    <property type="entry name" value="ABCG_transporters"/>
</dbReference>
<dbReference type="Pfam" id="PF00005">
    <property type="entry name" value="ABC_tran"/>
    <property type="match status" value="1"/>
</dbReference>
<keyword evidence="6" id="KW-0067">ATP-binding</keyword>
<evidence type="ECO:0000256" key="3">
    <source>
        <dbReference type="ARBA" id="ARBA00022448"/>
    </source>
</evidence>
<evidence type="ECO:0000313" key="12">
    <source>
        <dbReference type="RefSeq" id="XP_022308826.1"/>
    </source>
</evidence>
<dbReference type="SMART" id="SM00382">
    <property type="entry name" value="AAA"/>
    <property type="match status" value="1"/>
</dbReference>
<evidence type="ECO:0000256" key="9">
    <source>
        <dbReference type="SAM" id="Phobius"/>
    </source>
</evidence>
<keyword evidence="7 9" id="KW-1133">Transmembrane helix</keyword>
<dbReference type="GO" id="GO:0016887">
    <property type="term" value="F:ATP hydrolysis activity"/>
    <property type="evidence" value="ECO:0007669"/>
    <property type="project" value="InterPro"/>
</dbReference>
<dbReference type="GO" id="GO:0005886">
    <property type="term" value="C:plasma membrane"/>
    <property type="evidence" value="ECO:0007669"/>
    <property type="project" value="TreeGrafter"/>
</dbReference>
<reference evidence="12" key="1">
    <citation type="submission" date="2025-08" db="UniProtKB">
        <authorList>
            <consortium name="RefSeq"/>
        </authorList>
    </citation>
    <scope>IDENTIFICATION</scope>
    <source>
        <tissue evidence="12">Whole sample</tissue>
    </source>
</reference>
<dbReference type="RefSeq" id="XP_022308826.1">
    <property type="nucleotide sequence ID" value="XM_022453118.1"/>
</dbReference>
<name>A0A8B8C1A4_CRAVI</name>
<feature type="transmembrane region" description="Helical" evidence="9">
    <location>
        <begin position="620"/>
        <end position="644"/>
    </location>
</feature>
<feature type="transmembrane region" description="Helical" evidence="9">
    <location>
        <begin position="534"/>
        <end position="556"/>
    </location>
</feature>
<comment type="subcellular location">
    <subcellularLocation>
        <location evidence="1">Membrane</location>
        <topology evidence="1">Multi-pass membrane protein</topology>
    </subcellularLocation>
</comment>
<evidence type="ECO:0000256" key="2">
    <source>
        <dbReference type="ARBA" id="ARBA00005814"/>
    </source>
</evidence>
<evidence type="ECO:0000259" key="10">
    <source>
        <dbReference type="PROSITE" id="PS50893"/>
    </source>
</evidence>
<evidence type="ECO:0000313" key="11">
    <source>
        <dbReference type="Proteomes" id="UP000694844"/>
    </source>
</evidence>
<evidence type="ECO:0000256" key="1">
    <source>
        <dbReference type="ARBA" id="ARBA00004141"/>
    </source>
</evidence>
<dbReference type="CDD" id="cd03213">
    <property type="entry name" value="ABCG_EPDR"/>
    <property type="match status" value="1"/>
</dbReference>
<feature type="transmembrane region" description="Helical" evidence="9">
    <location>
        <begin position="503"/>
        <end position="527"/>
    </location>
</feature>
<keyword evidence="11" id="KW-1185">Reference proteome</keyword>
<gene>
    <name evidence="12" type="primary">LOC111114692</name>
</gene>
<dbReference type="InterPro" id="IPR013525">
    <property type="entry name" value="ABC2_TM"/>
</dbReference>
<evidence type="ECO:0000256" key="6">
    <source>
        <dbReference type="ARBA" id="ARBA00022840"/>
    </source>
</evidence>
<dbReference type="GO" id="GO:0140359">
    <property type="term" value="F:ABC-type transporter activity"/>
    <property type="evidence" value="ECO:0007669"/>
    <property type="project" value="InterPro"/>
</dbReference>
<evidence type="ECO:0000256" key="8">
    <source>
        <dbReference type="ARBA" id="ARBA00023136"/>
    </source>
</evidence>
<dbReference type="Gene3D" id="3.40.50.300">
    <property type="entry name" value="P-loop containing nucleotide triphosphate hydrolases"/>
    <property type="match status" value="1"/>
</dbReference>
<evidence type="ECO:0000256" key="7">
    <source>
        <dbReference type="ARBA" id="ARBA00022989"/>
    </source>
</evidence>
<keyword evidence="5" id="KW-0547">Nucleotide-binding</keyword>
<dbReference type="PROSITE" id="PS00211">
    <property type="entry name" value="ABC_TRANSPORTER_1"/>
    <property type="match status" value="1"/>
</dbReference>
<dbReference type="InterPro" id="IPR027417">
    <property type="entry name" value="P-loop_NTPase"/>
</dbReference>
<organism evidence="11 12">
    <name type="scientific">Crassostrea virginica</name>
    <name type="common">Eastern oyster</name>
    <dbReference type="NCBI Taxonomy" id="6565"/>
    <lineage>
        <taxon>Eukaryota</taxon>
        <taxon>Metazoa</taxon>
        <taxon>Spiralia</taxon>
        <taxon>Lophotrochozoa</taxon>
        <taxon>Mollusca</taxon>
        <taxon>Bivalvia</taxon>
        <taxon>Autobranchia</taxon>
        <taxon>Pteriomorphia</taxon>
        <taxon>Ostreida</taxon>
        <taxon>Ostreoidea</taxon>
        <taxon>Ostreidae</taxon>
        <taxon>Crassostrea</taxon>
    </lineage>
</organism>
<evidence type="ECO:0000256" key="5">
    <source>
        <dbReference type="ARBA" id="ARBA00022741"/>
    </source>
</evidence>
<dbReference type="AlphaFoldDB" id="A0A8B8C1A4"/>
<dbReference type="SUPFAM" id="SSF52540">
    <property type="entry name" value="P-loop containing nucleoside triphosphate hydrolases"/>
    <property type="match status" value="1"/>
</dbReference>
<dbReference type="KEGG" id="cvn:111114692"/>
<dbReference type="Proteomes" id="UP000694844">
    <property type="component" value="Chromosome 9"/>
</dbReference>
<keyword evidence="8 9" id="KW-0472">Membrane</keyword>
<protein>
    <submittedName>
        <fullName evidence="12">Protein white-like isoform X1</fullName>
    </submittedName>
</protein>
<accession>A0A8B8C1A4</accession>
<dbReference type="PANTHER" id="PTHR48041">
    <property type="entry name" value="ABC TRANSPORTER G FAMILY MEMBER 28"/>
    <property type="match status" value="1"/>
</dbReference>
<sequence length="651" mass="73430">MSNPTEFHEPIYYTNIDPELGFPQKDYDENFSSQVYPVTLTWRDCNVFALPKRKLCCLCNKVEDVPKRILTNVNGIIKPGRLTAVMGASGAGKSTLMNMLTFKNRGSLVIQGEIRVNGALMDKEKMSNLAAYVQQDDLFIGTMTVREHLIFRAMLKMDGHASKKDKLQRVENVIQELGLTKCADTYIGNPGKIKGISGGEMKRLSFASELLTNPPLMFCDEVTSGLDSFMALSVVQSLKTMVHMGHTIMCTVHQPSSEVFELFDEIILMAEGKVAFSGPVTQALDFFKSVGHPCPINYNPANHFILTLAIIPGFESECKGRVEKMCESYDNSQASKKIDHFEISMDPYERRMSQKLLEESIHSISSSGPSYLQQLRCVMWRSWITNIREPMLVKIKFIQTVIFALFMGLVYLKTDNNYIQEDIMNINGVIFLLIISYTYNNLFPVLNVFPKEIPIFLREHGAGIYRVDVYYISKMVVEVPFLVTNTAMVVAIVYWMSGLVHDLNAFINAAIISFLTSAASSSFGYAVSAASPSVTIALSLGPLLMTPFLLFGGYFLNNGSVPDYFLWIKYASWFLYSNELMITNQWKDVNYISCDEQNSTVCIHSGRDIIESLNYNEDNYALNLTMLTSLIVTYRFLAFLILLLKTKLSKC</sequence>
<keyword evidence="4 9" id="KW-0812">Transmembrane</keyword>
<dbReference type="InterPro" id="IPR003439">
    <property type="entry name" value="ABC_transporter-like_ATP-bd"/>
</dbReference>
<keyword evidence="3" id="KW-0813">Transport</keyword>
<dbReference type="PROSITE" id="PS50893">
    <property type="entry name" value="ABC_TRANSPORTER_2"/>
    <property type="match status" value="1"/>
</dbReference>
<feature type="transmembrane region" description="Helical" evidence="9">
    <location>
        <begin position="391"/>
        <end position="412"/>
    </location>
</feature>
<evidence type="ECO:0000256" key="4">
    <source>
        <dbReference type="ARBA" id="ARBA00022692"/>
    </source>
</evidence>
<proteinExistence type="inferred from homology"/>
<feature type="transmembrane region" description="Helical" evidence="9">
    <location>
        <begin position="424"/>
        <end position="449"/>
    </location>
</feature>
<feature type="transmembrane region" description="Helical" evidence="9">
    <location>
        <begin position="475"/>
        <end position="497"/>
    </location>
</feature>
<comment type="similarity">
    <text evidence="2">Belongs to the ABC transporter superfamily. ABCG family. Eye pigment precursor importer (TC 3.A.1.204) subfamily.</text>
</comment>
<dbReference type="Pfam" id="PF19055">
    <property type="entry name" value="ABC2_membrane_7"/>
    <property type="match status" value="1"/>
</dbReference>
<feature type="domain" description="ABC transporter" evidence="10">
    <location>
        <begin position="42"/>
        <end position="296"/>
    </location>
</feature>
<dbReference type="GeneID" id="111114692"/>
<dbReference type="InterPro" id="IPR017871">
    <property type="entry name" value="ABC_transporter-like_CS"/>
</dbReference>
<dbReference type="GO" id="GO:0005524">
    <property type="term" value="F:ATP binding"/>
    <property type="evidence" value="ECO:0007669"/>
    <property type="project" value="UniProtKB-KW"/>
</dbReference>